<comment type="caution">
    <text evidence="3">The sequence shown here is derived from an EMBL/GenBank/DDBJ whole genome shotgun (WGS) entry which is preliminary data.</text>
</comment>
<dbReference type="InterPro" id="IPR037066">
    <property type="entry name" value="Plug_dom_sf"/>
</dbReference>
<dbReference type="EMBL" id="JAPFQN010000010">
    <property type="protein sequence ID" value="MCX2745486.1"/>
    <property type="molecule type" value="Genomic_DNA"/>
</dbReference>
<dbReference type="PANTHER" id="PTHR34978:SF3">
    <property type="entry name" value="SLR0241 PROTEIN"/>
    <property type="match status" value="1"/>
</dbReference>
<dbReference type="InterPro" id="IPR008756">
    <property type="entry name" value="Peptidase_M56"/>
</dbReference>
<sequence>MSVFYYLFISTFSLGLFYGVYKLLLNNKASFKINRLYLITGLVFSVLIPFQPWTIGSNNFEPNLITDPALINTLIRSSEVGGSIDSNELSWINIAFWIYILIVAILLFRILLNIIRITLLLNNSEKKVKQEEYILVYNKNIKTAFSFLKWIFIPKDTLSEKEVEKIILHEKTHALRYHSIDLILCQLLAATQWFNPIIWFYKSELELIHEYEADYGVINTGINKLEYQALIINQISEENLINITSPFNQSLIKKRIIMMNKNVNFKNQSSLKALIIVPLIMLISTGVACTKENDPSQIADTKNPSLENADYYVDGEKVSSIDNLDKSEIKSIDIRKEENGEKSVSVTTKSSDEKPNLQNVLYIVDGKTKPDGYTPKDLNPDDIKSIKVIKDKATMKEYTDGEYDGIILIITK</sequence>
<name>A0ABT3RUZ7_9BACT</name>
<dbReference type="InterPro" id="IPR052173">
    <property type="entry name" value="Beta-lactam_resp_regulator"/>
</dbReference>
<dbReference type="Pfam" id="PF05569">
    <property type="entry name" value="Peptidase_M56"/>
    <property type="match status" value="1"/>
</dbReference>
<dbReference type="RefSeq" id="WP_266058076.1">
    <property type="nucleotide sequence ID" value="NZ_JAPFQN010000010.1"/>
</dbReference>
<feature type="transmembrane region" description="Helical" evidence="1">
    <location>
        <begin position="36"/>
        <end position="55"/>
    </location>
</feature>
<evidence type="ECO:0000259" key="2">
    <source>
        <dbReference type="Pfam" id="PF05569"/>
    </source>
</evidence>
<proteinExistence type="predicted"/>
<gene>
    <name evidence="3" type="ORF">OO013_16520</name>
</gene>
<feature type="transmembrane region" description="Helical" evidence="1">
    <location>
        <begin position="6"/>
        <end position="24"/>
    </location>
</feature>
<protein>
    <submittedName>
        <fullName evidence="3">M56 family metallopeptidase</fullName>
    </submittedName>
</protein>
<organism evidence="3 4">
    <name type="scientific">Mangrovivirga halotolerans</name>
    <dbReference type="NCBI Taxonomy" id="2993936"/>
    <lineage>
        <taxon>Bacteria</taxon>
        <taxon>Pseudomonadati</taxon>
        <taxon>Bacteroidota</taxon>
        <taxon>Cytophagia</taxon>
        <taxon>Cytophagales</taxon>
        <taxon>Mangrovivirgaceae</taxon>
        <taxon>Mangrovivirga</taxon>
    </lineage>
</organism>
<evidence type="ECO:0000313" key="4">
    <source>
        <dbReference type="Proteomes" id="UP001209885"/>
    </source>
</evidence>
<reference evidence="3 4" key="1">
    <citation type="submission" date="2022-11" db="EMBL/GenBank/DDBJ databases">
        <title>The characterization of three novel Bacteroidetes species and genomic analysis of their roles in tidal elemental geochemical cycles.</title>
        <authorList>
            <person name="Ma K."/>
        </authorList>
    </citation>
    <scope>NUCLEOTIDE SEQUENCE [LARGE SCALE GENOMIC DNA]</scope>
    <source>
        <strain evidence="3 4">M17</strain>
    </source>
</reference>
<evidence type="ECO:0000313" key="3">
    <source>
        <dbReference type="EMBL" id="MCX2745486.1"/>
    </source>
</evidence>
<dbReference type="Gene3D" id="2.170.130.10">
    <property type="entry name" value="TonB-dependent receptor, plug domain"/>
    <property type="match status" value="1"/>
</dbReference>
<dbReference type="CDD" id="cd07341">
    <property type="entry name" value="M56_BlaR1_MecR1_like"/>
    <property type="match status" value="1"/>
</dbReference>
<keyword evidence="1" id="KW-0472">Membrane</keyword>
<keyword evidence="1" id="KW-1133">Transmembrane helix</keyword>
<keyword evidence="1" id="KW-0812">Transmembrane</keyword>
<dbReference type="PANTHER" id="PTHR34978">
    <property type="entry name" value="POSSIBLE SENSOR-TRANSDUCER PROTEIN BLAR"/>
    <property type="match status" value="1"/>
</dbReference>
<evidence type="ECO:0000256" key="1">
    <source>
        <dbReference type="SAM" id="Phobius"/>
    </source>
</evidence>
<feature type="transmembrane region" description="Helical" evidence="1">
    <location>
        <begin position="96"/>
        <end position="119"/>
    </location>
</feature>
<feature type="domain" description="Peptidase M56" evidence="2">
    <location>
        <begin position="119"/>
        <end position="258"/>
    </location>
</feature>
<dbReference type="Proteomes" id="UP001209885">
    <property type="component" value="Unassembled WGS sequence"/>
</dbReference>
<accession>A0ABT3RUZ7</accession>
<keyword evidence="4" id="KW-1185">Reference proteome</keyword>